<dbReference type="FunFam" id="3.40.50.12780:FF:000012">
    <property type="entry name" value="Non-ribosomal peptide synthetase"/>
    <property type="match status" value="2"/>
</dbReference>
<dbReference type="GO" id="GO:0044550">
    <property type="term" value="P:secondary metabolite biosynthetic process"/>
    <property type="evidence" value="ECO:0007669"/>
    <property type="project" value="UniProtKB-ARBA"/>
</dbReference>
<evidence type="ECO:0000256" key="9">
    <source>
        <dbReference type="ARBA" id="ARBA00023098"/>
    </source>
</evidence>
<dbReference type="Pfam" id="PF00501">
    <property type="entry name" value="AMP-binding"/>
    <property type="match status" value="3"/>
</dbReference>
<dbReference type="PANTHER" id="PTHR45527:SF14">
    <property type="entry name" value="PLIPASTATIN SYNTHASE SUBUNIT B"/>
    <property type="match status" value="1"/>
</dbReference>
<dbReference type="InterPro" id="IPR000873">
    <property type="entry name" value="AMP-dep_synth/lig_dom"/>
</dbReference>
<dbReference type="EMBL" id="CP003620">
    <property type="protein sequence ID" value="AFZ11265.1"/>
    <property type="molecule type" value="Genomic_DNA"/>
</dbReference>
<evidence type="ECO:0000256" key="7">
    <source>
        <dbReference type="ARBA" id="ARBA00022598"/>
    </source>
</evidence>
<evidence type="ECO:0000256" key="8">
    <source>
        <dbReference type="ARBA" id="ARBA00022832"/>
    </source>
</evidence>
<dbReference type="Pfam" id="PF00668">
    <property type="entry name" value="Condensation"/>
    <property type="match status" value="2"/>
</dbReference>
<dbReference type="Pfam" id="PF00550">
    <property type="entry name" value="PP-binding"/>
    <property type="match status" value="3"/>
</dbReference>
<keyword evidence="9" id="KW-0443">Lipid metabolism</keyword>
<keyword evidence="13" id="KW-1185">Reference proteome</keyword>
<feature type="domain" description="Carrier" evidence="11">
    <location>
        <begin position="2751"/>
        <end position="2826"/>
    </location>
</feature>
<dbReference type="InterPro" id="IPR006162">
    <property type="entry name" value="Ppantetheine_attach_site"/>
</dbReference>
<reference evidence="12 13" key="1">
    <citation type="submission" date="2012-06" db="EMBL/GenBank/DDBJ databases">
        <title>Finished chromosome of genome of Crinalium epipsammum PCC 9333.</title>
        <authorList>
            <consortium name="US DOE Joint Genome Institute"/>
            <person name="Gugger M."/>
            <person name="Coursin T."/>
            <person name="Rippka R."/>
            <person name="Tandeau De Marsac N."/>
            <person name="Huntemann M."/>
            <person name="Wei C.-L."/>
            <person name="Han J."/>
            <person name="Detter J.C."/>
            <person name="Han C."/>
            <person name="Tapia R."/>
            <person name="Davenport K."/>
            <person name="Daligault H."/>
            <person name="Erkkila T."/>
            <person name="Gu W."/>
            <person name="Munk A.C.C."/>
            <person name="Teshima H."/>
            <person name="Xu Y."/>
            <person name="Chain P."/>
            <person name="Chen A."/>
            <person name="Krypides N."/>
            <person name="Mavromatis K."/>
            <person name="Markowitz V."/>
            <person name="Szeto E."/>
            <person name="Ivanova N."/>
            <person name="Mikhailova N."/>
            <person name="Ovchinnikova G."/>
            <person name="Pagani I."/>
            <person name="Pati A."/>
            <person name="Goodwin L."/>
            <person name="Peters L."/>
            <person name="Pitluck S."/>
            <person name="Woyke T."/>
            <person name="Kerfeld C."/>
        </authorList>
    </citation>
    <scope>NUCLEOTIDE SEQUENCE [LARGE SCALE GENOMIC DNA]</scope>
    <source>
        <strain evidence="12 13">PCC 9333</strain>
    </source>
</reference>
<evidence type="ECO:0000256" key="5">
    <source>
        <dbReference type="ARBA" id="ARBA00022450"/>
    </source>
</evidence>
<dbReference type="GO" id="GO:0043041">
    <property type="term" value="P:amino acid activation for nonribosomal peptide biosynthetic process"/>
    <property type="evidence" value="ECO:0007669"/>
    <property type="project" value="TreeGrafter"/>
</dbReference>
<dbReference type="HOGENOM" id="CLU_000022_0_0_3"/>
<dbReference type="InterPro" id="IPR001242">
    <property type="entry name" value="Condensation_dom"/>
</dbReference>
<comment type="cofactor">
    <cofactor evidence="1">
        <name>pantetheine 4'-phosphate</name>
        <dbReference type="ChEBI" id="CHEBI:47942"/>
    </cofactor>
</comment>
<evidence type="ECO:0000256" key="4">
    <source>
        <dbReference type="ARBA" id="ARBA00016743"/>
    </source>
</evidence>
<dbReference type="Gene3D" id="2.30.38.10">
    <property type="entry name" value="Luciferase, Domain 3"/>
    <property type="match status" value="2"/>
</dbReference>
<dbReference type="FunFam" id="3.40.50.980:FF:000002">
    <property type="entry name" value="Enterobactin synthetase component F"/>
    <property type="match status" value="1"/>
</dbReference>
<dbReference type="GO" id="GO:0008610">
    <property type="term" value="P:lipid biosynthetic process"/>
    <property type="evidence" value="ECO:0007669"/>
    <property type="project" value="InterPro"/>
</dbReference>
<dbReference type="KEGG" id="cep:Cri9333_0278"/>
<dbReference type="CDD" id="cd12114">
    <property type="entry name" value="A_NRPS_TlmIV_like"/>
    <property type="match status" value="1"/>
</dbReference>
<dbReference type="InterPro" id="IPR025110">
    <property type="entry name" value="AMP-bd_C"/>
</dbReference>
<dbReference type="InterPro" id="IPR010071">
    <property type="entry name" value="AA_adenyl_dom"/>
</dbReference>
<dbReference type="PROSITE" id="PS00012">
    <property type="entry name" value="PHOSPHOPANTETHEINE"/>
    <property type="match status" value="2"/>
</dbReference>
<dbReference type="InterPro" id="IPR009081">
    <property type="entry name" value="PP-bd_ACP"/>
</dbReference>
<comment type="similarity">
    <text evidence="3">Belongs to the ATP-dependent AMP-binding enzyme family. MbtB subfamily.</text>
</comment>
<dbReference type="Gene3D" id="3.40.50.12780">
    <property type="entry name" value="N-terminal domain of ligase-like"/>
    <property type="match status" value="1"/>
</dbReference>
<dbReference type="InterPro" id="IPR042099">
    <property type="entry name" value="ANL_N_sf"/>
</dbReference>
<dbReference type="InterPro" id="IPR036736">
    <property type="entry name" value="ACP-like_sf"/>
</dbReference>
<dbReference type="FunFam" id="3.30.559.10:FF:000023">
    <property type="entry name" value="Non-ribosomal peptide synthetase"/>
    <property type="match status" value="1"/>
</dbReference>
<keyword evidence="6" id="KW-0597">Phosphoprotein</keyword>
<dbReference type="FunFam" id="3.30.559.30:FF:000001">
    <property type="entry name" value="Non-ribosomal peptide synthetase"/>
    <property type="match status" value="1"/>
</dbReference>
<keyword evidence="7 12" id="KW-0436">Ligase</keyword>
<evidence type="ECO:0000256" key="10">
    <source>
        <dbReference type="ARBA" id="ARBA00033440"/>
    </source>
</evidence>
<protein>
    <recommendedName>
        <fullName evidence="4">Phenyloxazoline synthase MbtB</fullName>
    </recommendedName>
    <alternativeName>
        <fullName evidence="10">Mycobactin synthetase protein B</fullName>
    </alternativeName>
</protein>
<dbReference type="GO" id="GO:0072330">
    <property type="term" value="P:monocarboxylic acid biosynthetic process"/>
    <property type="evidence" value="ECO:0007669"/>
    <property type="project" value="UniProtKB-ARBA"/>
</dbReference>
<dbReference type="InterPro" id="IPR029058">
    <property type="entry name" value="AB_hydrolase_fold"/>
</dbReference>
<feature type="domain" description="Carrier" evidence="11">
    <location>
        <begin position="1686"/>
        <end position="1761"/>
    </location>
</feature>
<dbReference type="PROSITE" id="PS00455">
    <property type="entry name" value="AMP_BINDING"/>
    <property type="match status" value="3"/>
</dbReference>
<proteinExistence type="inferred from homology"/>
<sequence>MSDPKLSLSFCTLVDLLRYRSIHQSEDIAFAFLQDGETEETSLTYQELDRRSRAIASYLQALNLSGERALLLYPAGLDFLAAFFGCVYSNVIAVPLYPPKLKRNLGKIQAIATDAQATVVLTTSQHLVNLDQLFAKAPDLKALRWIATDTIADVSDLWQPPVLQGDSLAYLQYTSGSTSTPKGVMISHENVLYNIAYIDKGFEHTADSVAVTWLPHFHDMGLIDGLLKPLYKGIPCYFMPPAAFTQRPIRWLQAISRYKATHSGAPNFAYDFCVRKITPEQRANLDLSSWSVAYNGAEPIDHEVLEKFVEAFASCGFRAEAFCPAYGMAETTLKVCTVSKNDAPIVCTVDKAALEKNQVVEIFSPQVETWGYTNKARLRGLMGNNIRSLVGCGKPDFGTKVVIVNPDSFKQCGENEVGEIWVSGTTVAQGYWNRQEETESTFKATLADTGEGNFLRTGDLGFFHNGELFITGRLKDVIIIRGRNLYPQDIEKTVERSHSALRLSAGAAFAVEVGREEQLVVVQELELRQSGNLEEVIAGIRSAIAAEYEVQPYAVVLIKYGSIPKTTSGKIQRRACKAQFLAGELEIVASSVLENTDYLAAEVSLNREILLATDLNERQTSLEDYLRSQIAKILKVSYVNVDLQQPLSNLGLDSLKLFELKNQIEIDLSVVLSVIELFEDISIAQLATLILGEITTSAPVVSGIKPVNREQELPLSFAQERLWFFDQLEPGNPFYNLAATIDIKGQLNIDALTYSLNEIVKRHEVLRTKFVNHNGKPVQVILNDISWDLSIIDLTSFSAEQRKIEVENLCLKAAQSPFNLQQCGLFRTQILRISETEHILLIAVHHIVFDGWSIRLLLQELAAFYQISTNNLRSLPNLPIQYADFAVWQRQWLQDEVLPNQLKYWQQKLSGNLPVLNLPTDFTRPVVQTFQGNKHIFIIPKNLTANLRKFSKEKKVTLFMLLMAAFKTLLYRYTGQEDILVGSPIANRNHSEIEKLIGFFANTVVFRTNLSSNLTFTNLLLRVRETALAAYQHQDVPFEKLVEVLQPERDLSRNPIFQVLFALHSFSKPELAVAEVNFSLQEIDTRTARFDLALDLWEESEIIRGSLEYNQDLFENATIVRIASHFQTLLESIISDPEQRISTLNLLTEFELKQIGIDYSSTKITSQPLQCIHEIFELQADKSPDAIALRAHSVNAVCEQQKLNYQELNQRANQLAHYLQKLGVKPEVRVGIYVERSLEMIVGMLGILKAGGAYVPLDPSYSNERLQFMLEDAQVNVLLTQAHLHDKINSDQILKVCLDRDWKVISQERHTNCVSEVTPKNLAYVIYTSGSTGKPKGVEITHASVVHLFAATCPTFNFNERDVWTVFHSYAFDFSVWEIWGALLHGSRLVIVPRNLTQSPEEFYNLLVKEQVTILNQTPSALRQLVAAHSELVTGDLNLRLIVCGGEAFPQELAEKILAWNVPVWNFYGPTEATVWATIQQIKGIYSINKVIPIGKAIADKQIYILDSNLQPLPIGIPGEIHIGGIGLARGYLNQVELTAEKFINNPFKPSGKLYKTGDLGRYLPDGTIEFIGRIDYQVKIRGFRIELGEVETVLSQHPAVKQVVVVDQNDELGNKRLVAYIVTKSEQIPNSELRQFLTEKLPEYMVPSAFVILEALPVTANGKIDRKALPAPNFSERELASSFVAPRTPIENLLAEIWRKVLGVTQIGIHDNFFALGGHSLLATQLIAKVREEFQVELPLRSLFQFPTIATLAEQISQPSITTEKAVNLLPTITPDINHKYQPFPLTDIQQAYWVGRSSAFELGNVATHIYVEIDAVELDLERFNLAWQRLIERHDLLRVIILPDGQQQILKEVPTYQVKVLDLQGQSAEGINLQLEKVRDRLDHQILPSDKFPLFEICASQLDQRRTRLHFSFDLLIADAWSFQIIGRELAALYQNPEVELTPLQISFRDYVLAEVNQRNSEQYRRSQEYWRDRIATLAPAPELPLAQNPSAIKHPRFVRHSGKLQADKWQQLKNYASIAGITPSAVLLAAFAEVLTVWSKNPRFTLTLTLFNRLPLHSQVNELVGDFTSISLLEVDNSAEDTFGDRARRLQAQLWEDLDHRDVSGVQILRELARTQGRLSSALMPVVFTSTLTQEALGEQKFPLDWLGEMTYGITQTPQVFLDHQVAEEAGALVFNWDAVEAIFPTGMLDDMFAAYCNFLESLAQREENWQEIHPRLIPQTQLNQFAAINATDAAISSDLLHTLFTAQVDLQAEKVAVVTSDRTLTYAELYRLANQLGHKLRDLGAKPNQLVAVVMEKGWEQVVAVLGILMSGAAYVPIDPKLPQERRSHLFKQAEIQLVVTQPCVDKRLYWSEGIQRICVDIPDAETRSIASTLEPVQKPEDIAYVIYTSGSTGLPKGVTIDHRGAVNTILDINHRFNVQASDKVFALSALNFDLSVYDIFGTLAAGSAIVIPDASATQEPSHWAELMQREQITIWNSVPALMQMMVDYGCNNSAIFQHLRLVMLSGDWLPLNLPNQIKALNSETEVISLGGATEASIWSIYYPIESVNPYWKSIPYGKPLQNQHFYVLNHALEPCPILVPGQLYIGGIGLAKCYWRDEAKTSASFITHPRTGERLYKTGDLGRYLPDGNIEFLGREDFQVKIGGYRIELGEIESALLKHPAVREAVVNAVGEKPTHKRLVAYIIPTEETPQIEELRSFLSEKLPAYMIPSAFVMLESLPLTANGKVNRQALPIPSAIQEIDSTVVAPRNSTETTLAKLWFEVLGVENISIYDNFFDLGGDSILVTQLITKVREVFQVELPLRDFFEQPTIAAFVECLEKAKNSGSKPEESEIVPISRKAYRMKLSSL</sequence>
<dbReference type="GO" id="GO:0016874">
    <property type="term" value="F:ligase activity"/>
    <property type="evidence" value="ECO:0007669"/>
    <property type="project" value="UniProtKB-KW"/>
</dbReference>
<dbReference type="Gene3D" id="3.40.50.1820">
    <property type="entry name" value="alpha/beta hydrolase"/>
    <property type="match status" value="1"/>
</dbReference>
<dbReference type="Gene3D" id="3.40.50.980">
    <property type="match status" value="4"/>
</dbReference>
<dbReference type="SUPFAM" id="SSF56801">
    <property type="entry name" value="Acetyl-CoA synthetase-like"/>
    <property type="match status" value="3"/>
</dbReference>
<dbReference type="Proteomes" id="UP000010472">
    <property type="component" value="Chromosome"/>
</dbReference>
<keyword evidence="12" id="KW-0413">Isomerase</keyword>
<accession>K9VVQ3</accession>
<dbReference type="FunFam" id="2.30.38.10:FF:000001">
    <property type="entry name" value="Non-ribosomal peptide synthetase PvdI"/>
    <property type="match status" value="1"/>
</dbReference>
<dbReference type="FunFam" id="3.30.300.30:FF:000010">
    <property type="entry name" value="Enterobactin synthetase component F"/>
    <property type="match status" value="2"/>
</dbReference>
<dbReference type="SUPFAM" id="SSF47336">
    <property type="entry name" value="ACP-like"/>
    <property type="match status" value="3"/>
</dbReference>
<dbReference type="PROSITE" id="PS50075">
    <property type="entry name" value="CARRIER"/>
    <property type="match status" value="3"/>
</dbReference>
<dbReference type="Pfam" id="PF13193">
    <property type="entry name" value="AMP-binding_C"/>
    <property type="match status" value="2"/>
</dbReference>
<dbReference type="Gene3D" id="3.30.300.30">
    <property type="match status" value="3"/>
</dbReference>
<dbReference type="InterPro" id="IPR040097">
    <property type="entry name" value="FAAL/FAAC"/>
</dbReference>
<evidence type="ECO:0000313" key="13">
    <source>
        <dbReference type="Proteomes" id="UP000010472"/>
    </source>
</evidence>
<dbReference type="Pfam" id="PF23024">
    <property type="entry name" value="AMP-dom_DIP2-like"/>
    <property type="match status" value="1"/>
</dbReference>
<dbReference type="PANTHER" id="PTHR45527">
    <property type="entry name" value="NONRIBOSOMAL PEPTIDE SYNTHETASE"/>
    <property type="match status" value="1"/>
</dbReference>
<dbReference type="SUPFAM" id="SSF52777">
    <property type="entry name" value="CoA-dependent acyltransferases"/>
    <property type="match status" value="4"/>
</dbReference>
<dbReference type="GO" id="GO:0006631">
    <property type="term" value="P:fatty acid metabolic process"/>
    <property type="evidence" value="ECO:0007669"/>
    <property type="project" value="UniProtKB-KW"/>
</dbReference>
<evidence type="ECO:0000259" key="11">
    <source>
        <dbReference type="PROSITE" id="PS50075"/>
    </source>
</evidence>
<dbReference type="InterPro" id="IPR023213">
    <property type="entry name" value="CAT-like_dom_sf"/>
</dbReference>
<dbReference type="Gene3D" id="3.30.559.30">
    <property type="entry name" value="Nonribosomal peptide synthetase, condensation domain"/>
    <property type="match status" value="2"/>
</dbReference>
<dbReference type="GO" id="GO:0071766">
    <property type="term" value="P:Actinobacterium-type cell wall biogenesis"/>
    <property type="evidence" value="ECO:0007669"/>
    <property type="project" value="UniProtKB-ARBA"/>
</dbReference>
<dbReference type="FunFam" id="3.30.559.10:FF:000012">
    <property type="entry name" value="Non-ribosomal peptide synthetase"/>
    <property type="match status" value="1"/>
</dbReference>
<evidence type="ECO:0000256" key="6">
    <source>
        <dbReference type="ARBA" id="ARBA00022553"/>
    </source>
</evidence>
<comment type="pathway">
    <text evidence="2">Siderophore biosynthesis; mycobactin biosynthesis.</text>
</comment>
<dbReference type="GO" id="GO:0016853">
    <property type="term" value="F:isomerase activity"/>
    <property type="evidence" value="ECO:0007669"/>
    <property type="project" value="UniProtKB-KW"/>
</dbReference>
<dbReference type="InterPro" id="IPR020845">
    <property type="entry name" value="AMP-binding_CS"/>
</dbReference>
<gene>
    <name evidence="12" type="ORF">Cri9333_0278</name>
</gene>
<dbReference type="FunFam" id="3.40.50.980:FF:000001">
    <property type="entry name" value="Non-ribosomal peptide synthetase"/>
    <property type="match status" value="2"/>
</dbReference>
<name>K9VVQ3_9CYAN</name>
<organism evidence="12 13">
    <name type="scientific">Crinalium epipsammum PCC 9333</name>
    <dbReference type="NCBI Taxonomy" id="1173022"/>
    <lineage>
        <taxon>Bacteria</taxon>
        <taxon>Bacillati</taxon>
        <taxon>Cyanobacteriota</taxon>
        <taxon>Cyanophyceae</taxon>
        <taxon>Gomontiellales</taxon>
        <taxon>Gomontiellaceae</taxon>
        <taxon>Crinalium</taxon>
    </lineage>
</organism>
<feature type="domain" description="Carrier" evidence="11">
    <location>
        <begin position="617"/>
        <end position="694"/>
    </location>
</feature>
<dbReference type="GO" id="GO:0005829">
    <property type="term" value="C:cytosol"/>
    <property type="evidence" value="ECO:0007669"/>
    <property type="project" value="TreeGrafter"/>
</dbReference>
<evidence type="ECO:0000256" key="2">
    <source>
        <dbReference type="ARBA" id="ARBA00005102"/>
    </source>
</evidence>
<keyword evidence="8" id="KW-0276">Fatty acid metabolism</keyword>
<dbReference type="CDD" id="cd05930">
    <property type="entry name" value="A_NRPS"/>
    <property type="match status" value="1"/>
</dbReference>
<dbReference type="CDD" id="cd19531">
    <property type="entry name" value="LCL_NRPS-like"/>
    <property type="match status" value="1"/>
</dbReference>
<dbReference type="eggNOG" id="COG0318">
    <property type="taxonomic scope" value="Bacteria"/>
</dbReference>
<dbReference type="Gene3D" id="3.30.559.10">
    <property type="entry name" value="Chloramphenicol acetyltransferase-like domain"/>
    <property type="match status" value="2"/>
</dbReference>
<dbReference type="CDD" id="cd05931">
    <property type="entry name" value="FAAL"/>
    <property type="match status" value="1"/>
</dbReference>
<dbReference type="InterPro" id="IPR057737">
    <property type="entry name" value="Condensation_MtbB-like"/>
</dbReference>
<evidence type="ECO:0000256" key="1">
    <source>
        <dbReference type="ARBA" id="ARBA00001957"/>
    </source>
</evidence>
<dbReference type="NCBIfam" id="NF003417">
    <property type="entry name" value="PRK04813.1"/>
    <property type="match status" value="4"/>
</dbReference>
<dbReference type="FunFam" id="1.10.1200.10:FF:000016">
    <property type="entry name" value="Non-ribosomal peptide synthase"/>
    <property type="match status" value="2"/>
</dbReference>
<dbReference type="OrthoDB" id="428071at2"/>
<dbReference type="CDD" id="cd19535">
    <property type="entry name" value="Cyc_NRPS"/>
    <property type="match status" value="1"/>
</dbReference>
<dbReference type="GO" id="GO:0031177">
    <property type="term" value="F:phosphopantetheine binding"/>
    <property type="evidence" value="ECO:0007669"/>
    <property type="project" value="InterPro"/>
</dbReference>
<dbReference type="Gene3D" id="1.10.1200.10">
    <property type="entry name" value="ACP-like"/>
    <property type="match status" value="2"/>
</dbReference>
<dbReference type="FunFam" id="3.40.50.12780:FF:000013">
    <property type="entry name" value="Long-chain-fatty-acid--AMP ligase FadD32"/>
    <property type="match status" value="1"/>
</dbReference>
<dbReference type="NCBIfam" id="TIGR01733">
    <property type="entry name" value="AA-adenyl-dom"/>
    <property type="match status" value="2"/>
</dbReference>
<dbReference type="InterPro" id="IPR020806">
    <property type="entry name" value="PKS_PP-bd"/>
</dbReference>
<dbReference type="FunFam" id="3.30.559.30:FF:000006">
    <property type="entry name" value="Yersiniabactin polyketide/non-ribosomal peptide synthetase"/>
    <property type="match status" value="1"/>
</dbReference>
<dbReference type="SMART" id="SM00823">
    <property type="entry name" value="PKS_PP"/>
    <property type="match status" value="3"/>
</dbReference>
<evidence type="ECO:0000313" key="12">
    <source>
        <dbReference type="EMBL" id="AFZ11265.1"/>
    </source>
</evidence>
<dbReference type="eggNOG" id="COG1020">
    <property type="taxonomic scope" value="Bacteria"/>
</dbReference>
<dbReference type="PATRIC" id="fig|1173022.3.peg.300"/>
<dbReference type="STRING" id="1173022.Cri9333_0278"/>
<dbReference type="InterPro" id="IPR045851">
    <property type="entry name" value="AMP-bd_C_sf"/>
</dbReference>
<dbReference type="RefSeq" id="WP_015201407.1">
    <property type="nucleotide sequence ID" value="NC_019753.1"/>
</dbReference>
<keyword evidence="5" id="KW-0596">Phosphopantetheine</keyword>
<evidence type="ECO:0000256" key="3">
    <source>
        <dbReference type="ARBA" id="ARBA00007380"/>
    </source>
</evidence>